<organism evidence="2 3">
    <name type="scientific">Candidatus Defluviibacterium haderslevense</name>
    <dbReference type="NCBI Taxonomy" id="2981993"/>
    <lineage>
        <taxon>Bacteria</taxon>
        <taxon>Pseudomonadati</taxon>
        <taxon>Bacteroidota</taxon>
        <taxon>Saprospiria</taxon>
        <taxon>Saprospirales</taxon>
        <taxon>Saprospiraceae</taxon>
        <taxon>Candidatus Defluviibacterium</taxon>
    </lineage>
</organism>
<evidence type="ECO:0000313" key="3">
    <source>
        <dbReference type="Proteomes" id="UP000808349"/>
    </source>
</evidence>
<feature type="domain" description="Secretion system C-terminal sorting" evidence="1">
    <location>
        <begin position="395"/>
        <end position="462"/>
    </location>
</feature>
<dbReference type="Pfam" id="PF12930">
    <property type="entry name" value="DUF3836"/>
    <property type="match status" value="1"/>
</dbReference>
<gene>
    <name evidence="2" type="ORF">IPO85_06625</name>
</gene>
<proteinExistence type="predicted"/>
<dbReference type="Proteomes" id="UP000808349">
    <property type="component" value="Unassembled WGS sequence"/>
</dbReference>
<comment type="caution">
    <text evidence="2">The sequence shown here is derived from an EMBL/GenBank/DDBJ whole genome shotgun (WGS) entry which is preliminary data.</text>
</comment>
<accession>A0A9D7XDY3</accession>
<evidence type="ECO:0000259" key="1">
    <source>
        <dbReference type="Pfam" id="PF18962"/>
    </source>
</evidence>
<dbReference type="InterPro" id="IPR026444">
    <property type="entry name" value="Secre_tail"/>
</dbReference>
<sequence length="465" mass="55582">MNNKTIILLIITLYSIYGSAQNGNSLKDHLISKDPFLNNRMDLIKWKIHELEKTTKTKSLSSRTVNKYLLDSSHHYVPSFDQKSWPLVKRSLNFYTNYEFPTENFIYVADSGTLDWKLTYHSTKKYNNSILITEVIIENWNPLSSNLEYTEKYTFTYEPNGNWNTDISYKWNNNTKQWDNYHLYTYTYNSNNLLEETLIYSWDELKKSWILSARNIDAYDPYKQNISSIFSTWNDSSKAWIYAFRDEYIYNVKNYLESHIFSIWDEDKLKWKYDYKTDYRYDNFGNITLLNDYEYNLDSMQWINKYEQFYRYDSNSNSIEYKFREWNNTSKSWKETINEQYVNIYNPNNNLIGIITSSYDNLTQTFIESNIDDFFYSLHDIILKNNSTPSNELKVYPNPTNDLLIIENLSSPTQIDLTDLTGKLVLKQEINSEKTTINIGRFSQGIYLLQFKSNDNSYSIKVVKK</sequence>
<protein>
    <submittedName>
        <fullName evidence="2">T9SS type A sorting domain-containing protein</fullName>
    </submittedName>
</protein>
<dbReference type="InterPro" id="IPR024339">
    <property type="entry name" value="DUF3836"/>
</dbReference>
<dbReference type="Gene3D" id="2.40.128.720">
    <property type="match status" value="3"/>
</dbReference>
<dbReference type="NCBIfam" id="TIGR04183">
    <property type="entry name" value="Por_Secre_tail"/>
    <property type="match status" value="1"/>
</dbReference>
<dbReference type="AlphaFoldDB" id="A0A9D7XDY3"/>
<evidence type="ECO:0000313" key="2">
    <source>
        <dbReference type="EMBL" id="MBK9717175.1"/>
    </source>
</evidence>
<reference evidence="2 3" key="1">
    <citation type="submission" date="2020-10" db="EMBL/GenBank/DDBJ databases">
        <title>Connecting structure to function with the recovery of over 1000 high-quality activated sludge metagenome-assembled genomes encoding full-length rRNA genes using long-read sequencing.</title>
        <authorList>
            <person name="Singleton C.M."/>
            <person name="Petriglieri F."/>
            <person name="Kristensen J.M."/>
            <person name="Kirkegaard R.H."/>
            <person name="Michaelsen T.Y."/>
            <person name="Andersen M.H."/>
            <person name="Karst S.M."/>
            <person name="Dueholm M.S."/>
            <person name="Nielsen P.H."/>
            <person name="Albertsen M."/>
        </authorList>
    </citation>
    <scope>NUCLEOTIDE SEQUENCE [LARGE SCALE GENOMIC DNA]</scope>
    <source>
        <strain evidence="2">Ribe_18-Q3-R11-54_BAT3C.373</strain>
    </source>
</reference>
<name>A0A9D7XDY3_9BACT</name>
<dbReference type="Pfam" id="PF18962">
    <property type="entry name" value="Por_Secre_tail"/>
    <property type="match status" value="1"/>
</dbReference>
<dbReference type="EMBL" id="JADKFW010000004">
    <property type="protein sequence ID" value="MBK9717175.1"/>
    <property type="molecule type" value="Genomic_DNA"/>
</dbReference>